<dbReference type="PANTHER" id="PTHR30168">
    <property type="entry name" value="PUTATIVE MEMBRANE PROTEIN YPFJ"/>
    <property type="match status" value="1"/>
</dbReference>
<name>A0A4R4YH46_9ACTN</name>
<evidence type="ECO:0000256" key="5">
    <source>
        <dbReference type="SAM" id="MobiDB-lite"/>
    </source>
</evidence>
<accession>A0A4R4YH46</accession>
<sequence length="444" mass="46972">PAQPGPAQPGAAGARAGQQQPPYSAPPRQSGPPPGTPQGPPPAQGRGAHAGPPQGARPVVPPPSGGPRAEAPRPQGSYLWSPPEQQAQPRHAAGGAATGPMGQPVQQPPTWQYPPIPIPQPPGSGRRRKSRKPPRALLIGLVVLAVLVVGTGIALIVGNMGDDKTATPPNNPVASETPQATPSQQPSETPSQGPEPAPTPTGSNNAAADKVVTSSNLYAVGLLVPSKCPEPPFVPTNFALATNYYNRLLACVNATWTPAMKKIKVKYRGPKVAVYNGKVNSPCGIQRSLRAAYCGANETIYMPFAVDARAYRSNPLYARALMLSTFAHEYGHHIQKRTGILTASLERAQTMDAGQKLEESRRRELQASCLGAAYLGINSGYIPITGPLLQSYRFLIEHTGDDYARPRVHDHGNKASNYQWNIAGFNTKRPGSCNTFKAGQARVS</sequence>
<comment type="subcellular location">
    <subcellularLocation>
        <location evidence="1">Membrane</location>
        <topology evidence="1">Single-pass membrane protein</topology>
    </subcellularLocation>
</comment>
<evidence type="ECO:0000313" key="8">
    <source>
        <dbReference type="Proteomes" id="UP000295124"/>
    </source>
</evidence>
<feature type="region of interest" description="Disordered" evidence="5">
    <location>
        <begin position="165"/>
        <end position="207"/>
    </location>
</feature>
<organism evidence="7 8">
    <name type="scientific">Kribbella antibiotica</name>
    <dbReference type="NCBI Taxonomy" id="190195"/>
    <lineage>
        <taxon>Bacteria</taxon>
        <taxon>Bacillati</taxon>
        <taxon>Actinomycetota</taxon>
        <taxon>Actinomycetes</taxon>
        <taxon>Propionibacteriales</taxon>
        <taxon>Kribbellaceae</taxon>
        <taxon>Kribbella</taxon>
    </lineage>
</organism>
<feature type="compositionally biased region" description="Pro residues" evidence="5">
    <location>
        <begin position="23"/>
        <end position="43"/>
    </location>
</feature>
<evidence type="ECO:0000256" key="2">
    <source>
        <dbReference type="ARBA" id="ARBA00022692"/>
    </source>
</evidence>
<feature type="non-terminal residue" evidence="7">
    <location>
        <position position="1"/>
    </location>
</feature>
<dbReference type="Proteomes" id="UP000295124">
    <property type="component" value="Unassembled WGS sequence"/>
</dbReference>
<proteinExistence type="predicted"/>
<feature type="compositionally biased region" description="Low complexity" evidence="5">
    <location>
        <begin position="44"/>
        <end position="58"/>
    </location>
</feature>
<feature type="compositionally biased region" description="Pro residues" evidence="5">
    <location>
        <begin position="111"/>
        <end position="122"/>
    </location>
</feature>
<evidence type="ECO:0000256" key="3">
    <source>
        <dbReference type="ARBA" id="ARBA00022989"/>
    </source>
</evidence>
<dbReference type="RefSeq" id="WP_132177653.1">
    <property type="nucleotide sequence ID" value="NZ_SMKX01000244.1"/>
</dbReference>
<comment type="caution">
    <text evidence="7">The sequence shown here is derived from an EMBL/GenBank/DDBJ whole genome shotgun (WGS) entry which is preliminary data.</text>
</comment>
<evidence type="ECO:0000256" key="4">
    <source>
        <dbReference type="ARBA" id="ARBA00023136"/>
    </source>
</evidence>
<feature type="transmembrane region" description="Helical" evidence="6">
    <location>
        <begin position="136"/>
        <end position="157"/>
    </location>
</feature>
<dbReference type="PANTHER" id="PTHR30168:SF0">
    <property type="entry name" value="INNER MEMBRANE PROTEIN"/>
    <property type="match status" value="1"/>
</dbReference>
<evidence type="ECO:0000313" key="7">
    <source>
        <dbReference type="EMBL" id="TDD44191.1"/>
    </source>
</evidence>
<dbReference type="Pfam" id="PF04228">
    <property type="entry name" value="Zn_peptidase"/>
    <property type="match status" value="1"/>
</dbReference>
<protein>
    <recommendedName>
        <fullName evidence="9">Metalloprotease</fullName>
    </recommendedName>
</protein>
<reference evidence="7 8" key="1">
    <citation type="submission" date="2019-03" db="EMBL/GenBank/DDBJ databases">
        <title>Draft genome sequences of novel Actinobacteria.</title>
        <authorList>
            <person name="Sahin N."/>
            <person name="Ay H."/>
            <person name="Saygin H."/>
        </authorList>
    </citation>
    <scope>NUCLEOTIDE SEQUENCE [LARGE SCALE GENOMIC DNA]</scope>
    <source>
        <strain evidence="7 8">JCM 13523</strain>
    </source>
</reference>
<dbReference type="GO" id="GO:0016020">
    <property type="term" value="C:membrane"/>
    <property type="evidence" value="ECO:0007669"/>
    <property type="project" value="UniProtKB-SubCell"/>
</dbReference>
<evidence type="ECO:0000256" key="1">
    <source>
        <dbReference type="ARBA" id="ARBA00004167"/>
    </source>
</evidence>
<keyword evidence="8" id="KW-1185">Reference proteome</keyword>
<dbReference type="OrthoDB" id="3508456at2"/>
<evidence type="ECO:0008006" key="9">
    <source>
        <dbReference type="Google" id="ProtNLM"/>
    </source>
</evidence>
<keyword evidence="4 6" id="KW-0472">Membrane</keyword>
<evidence type="ECO:0000256" key="6">
    <source>
        <dbReference type="SAM" id="Phobius"/>
    </source>
</evidence>
<feature type="region of interest" description="Disordered" evidence="5">
    <location>
        <begin position="1"/>
        <end position="132"/>
    </location>
</feature>
<dbReference type="EMBL" id="SMKX01000244">
    <property type="protein sequence ID" value="TDD44191.1"/>
    <property type="molecule type" value="Genomic_DNA"/>
</dbReference>
<feature type="compositionally biased region" description="Low complexity" evidence="5">
    <location>
        <begin position="8"/>
        <end position="22"/>
    </location>
</feature>
<dbReference type="AlphaFoldDB" id="A0A4R4YH46"/>
<dbReference type="InterPro" id="IPR007343">
    <property type="entry name" value="Uncharacterised_pept_Zn_put"/>
</dbReference>
<keyword evidence="3 6" id="KW-1133">Transmembrane helix</keyword>
<feature type="compositionally biased region" description="Polar residues" evidence="5">
    <location>
        <begin position="172"/>
        <end position="192"/>
    </location>
</feature>
<keyword evidence="2 6" id="KW-0812">Transmembrane</keyword>
<gene>
    <name evidence="7" type="ORF">E1263_41030</name>
</gene>